<comment type="caution">
    <text evidence="1">The sequence shown here is derived from an EMBL/GenBank/DDBJ whole genome shotgun (WGS) entry which is preliminary data.</text>
</comment>
<proteinExistence type="predicted"/>
<gene>
    <name evidence="1" type="ORF">S06H3_44390</name>
</gene>
<feature type="non-terminal residue" evidence="1">
    <location>
        <position position="58"/>
    </location>
</feature>
<name>X1N6F5_9ZZZZ</name>
<evidence type="ECO:0000313" key="1">
    <source>
        <dbReference type="EMBL" id="GAI39168.1"/>
    </source>
</evidence>
<protein>
    <submittedName>
        <fullName evidence="1">Uncharacterized protein</fullName>
    </submittedName>
</protein>
<accession>X1N6F5</accession>
<sequence length="58" mass="6725">MHLLHSLLDLEQKERGISIQWGEYGIRFPCSSGIQTAACRLRVDSRDTLEEMQAYIEE</sequence>
<reference evidence="1" key="1">
    <citation type="journal article" date="2014" name="Front. Microbiol.">
        <title>High frequency of phylogenetically diverse reductive dehalogenase-homologous genes in deep subseafloor sedimentary metagenomes.</title>
        <authorList>
            <person name="Kawai M."/>
            <person name="Futagami T."/>
            <person name="Toyoda A."/>
            <person name="Takaki Y."/>
            <person name="Nishi S."/>
            <person name="Hori S."/>
            <person name="Arai W."/>
            <person name="Tsubouchi T."/>
            <person name="Morono Y."/>
            <person name="Uchiyama I."/>
            <person name="Ito T."/>
            <person name="Fujiyama A."/>
            <person name="Inagaki F."/>
            <person name="Takami H."/>
        </authorList>
    </citation>
    <scope>NUCLEOTIDE SEQUENCE</scope>
    <source>
        <strain evidence="1">Expedition CK06-06</strain>
    </source>
</reference>
<organism evidence="1">
    <name type="scientific">marine sediment metagenome</name>
    <dbReference type="NCBI Taxonomy" id="412755"/>
    <lineage>
        <taxon>unclassified sequences</taxon>
        <taxon>metagenomes</taxon>
        <taxon>ecological metagenomes</taxon>
    </lineage>
</organism>
<dbReference type="EMBL" id="BARV01027603">
    <property type="protein sequence ID" value="GAI39168.1"/>
    <property type="molecule type" value="Genomic_DNA"/>
</dbReference>
<dbReference type="AlphaFoldDB" id="X1N6F5"/>